<protein>
    <submittedName>
        <fullName evidence="3">Universal stress protein UspA related nucleotide-binding protein</fullName>
    </submittedName>
</protein>
<dbReference type="InterPro" id="IPR006016">
    <property type="entry name" value="UspA"/>
</dbReference>
<dbReference type="HOGENOM" id="CLU_049301_11_0_2"/>
<dbReference type="PANTHER" id="PTHR46268">
    <property type="entry name" value="STRESS RESPONSE PROTEIN NHAX"/>
    <property type="match status" value="1"/>
</dbReference>
<organism evidence="3 4">
    <name type="scientific">Haloquadratum walsbyi J07HQW1</name>
    <dbReference type="NCBI Taxonomy" id="1238424"/>
    <lineage>
        <taxon>Archaea</taxon>
        <taxon>Methanobacteriati</taxon>
        <taxon>Methanobacteriota</taxon>
        <taxon>Stenosarchaea group</taxon>
        <taxon>Halobacteria</taxon>
        <taxon>Halobacteriales</taxon>
        <taxon>Haloferacaceae</taxon>
        <taxon>Haloquadratum</taxon>
    </lineage>
</organism>
<dbReference type="InterPro" id="IPR014729">
    <property type="entry name" value="Rossmann-like_a/b/a_fold"/>
</dbReference>
<proteinExistence type="inferred from homology"/>
<evidence type="ECO:0000313" key="3">
    <source>
        <dbReference type="EMBL" id="ERG91445.1"/>
    </source>
</evidence>
<gene>
    <name evidence="3" type="ORF">J07HQW1_01479</name>
</gene>
<dbReference type="SUPFAM" id="SSF52402">
    <property type="entry name" value="Adenine nucleotide alpha hydrolases-like"/>
    <property type="match status" value="1"/>
</dbReference>
<dbReference type="Pfam" id="PF00582">
    <property type="entry name" value="Usp"/>
    <property type="match status" value="1"/>
</dbReference>
<dbReference type="PRINTS" id="PR01438">
    <property type="entry name" value="UNVRSLSTRESS"/>
</dbReference>
<comment type="similarity">
    <text evidence="1">Belongs to the universal stress protein A family.</text>
</comment>
<dbReference type="EMBL" id="KE356560">
    <property type="protein sequence ID" value="ERG91445.1"/>
    <property type="molecule type" value="Genomic_DNA"/>
</dbReference>
<accession>U1N4F8</accession>
<name>U1N4F8_9EURY</name>
<dbReference type="PANTHER" id="PTHR46268:SF6">
    <property type="entry name" value="UNIVERSAL STRESS PROTEIN UP12"/>
    <property type="match status" value="1"/>
</dbReference>
<dbReference type="Gene3D" id="3.40.50.620">
    <property type="entry name" value="HUPs"/>
    <property type="match status" value="1"/>
</dbReference>
<feature type="domain" description="UspA" evidence="2">
    <location>
        <begin position="1"/>
        <end position="138"/>
    </location>
</feature>
<dbReference type="AlphaFoldDB" id="U1N4F8"/>
<dbReference type="InterPro" id="IPR006015">
    <property type="entry name" value="Universal_stress_UspA"/>
</dbReference>
<reference evidence="3 4" key="1">
    <citation type="journal article" date="2013" name="PLoS ONE">
        <title>Assembly-driven community genomics of a hypersaline microbial ecosystem.</title>
        <authorList>
            <person name="Podell S."/>
            <person name="Ugalde J.A."/>
            <person name="Narasingarao P."/>
            <person name="Banfield J.F."/>
            <person name="Heidelberg K.B."/>
            <person name="Allen E.E."/>
        </authorList>
    </citation>
    <scope>NUCLEOTIDE SEQUENCE [LARGE SCALE GENOMIC DNA]</scope>
    <source>
        <strain evidence="4">J07HQW1</strain>
    </source>
</reference>
<sequence length="148" mass="15569">MYDKILIPTDGTEGTRGAVEHAIDLATVYDAALHTIYVIEASGATDSSVPGTLDALEETGKNAIDEVIQQAEAAGVRTIEGVVAQGTPHQVILDYVDENEIDSIVMGTHGRTGLDRYFLGSVTENVVRVSDAPVLTVPMPIESADGSS</sequence>
<evidence type="ECO:0000313" key="4">
    <source>
        <dbReference type="Proteomes" id="UP000030649"/>
    </source>
</evidence>
<dbReference type="CDD" id="cd00293">
    <property type="entry name" value="USP-like"/>
    <property type="match status" value="1"/>
</dbReference>
<dbReference type="Proteomes" id="UP000030649">
    <property type="component" value="Unassembled WGS sequence"/>
</dbReference>
<evidence type="ECO:0000259" key="2">
    <source>
        <dbReference type="Pfam" id="PF00582"/>
    </source>
</evidence>
<evidence type="ECO:0000256" key="1">
    <source>
        <dbReference type="ARBA" id="ARBA00008791"/>
    </source>
</evidence>